<proteinExistence type="predicted"/>
<evidence type="ECO:0008006" key="6">
    <source>
        <dbReference type="Google" id="ProtNLM"/>
    </source>
</evidence>
<dbReference type="NCBIfam" id="TIGR00996">
    <property type="entry name" value="Mtu_fam_mce"/>
    <property type="match status" value="1"/>
</dbReference>
<dbReference type="Pfam" id="PF11887">
    <property type="entry name" value="Mce4_CUP1"/>
    <property type="match status" value="1"/>
</dbReference>
<name>A0ABQ4EJ42_9ACTN</name>
<evidence type="ECO:0000256" key="1">
    <source>
        <dbReference type="SAM" id="MobiDB-lite"/>
    </source>
</evidence>
<dbReference type="PANTHER" id="PTHR33371">
    <property type="entry name" value="INTERMEMBRANE PHOSPHOLIPID TRANSPORT SYSTEM BINDING PROTEIN MLAD-RELATED"/>
    <property type="match status" value="1"/>
</dbReference>
<gene>
    <name evidence="4" type="ORF">Pma05_13400</name>
</gene>
<dbReference type="InterPro" id="IPR003399">
    <property type="entry name" value="Mce/MlaD"/>
</dbReference>
<dbReference type="InterPro" id="IPR005693">
    <property type="entry name" value="Mce"/>
</dbReference>
<evidence type="ECO:0000259" key="3">
    <source>
        <dbReference type="Pfam" id="PF11887"/>
    </source>
</evidence>
<evidence type="ECO:0000313" key="5">
    <source>
        <dbReference type="Proteomes" id="UP000621500"/>
    </source>
</evidence>
<dbReference type="RefSeq" id="WP_203856385.1">
    <property type="nucleotide sequence ID" value="NZ_BAAAZQ010000005.1"/>
</dbReference>
<feature type="domain" description="Mammalian cell entry C-terminal" evidence="3">
    <location>
        <begin position="120"/>
        <end position="295"/>
    </location>
</feature>
<dbReference type="PANTHER" id="PTHR33371:SF4">
    <property type="entry name" value="INTERMEMBRANE PHOSPHOLIPID TRANSPORT SYSTEM BINDING PROTEIN MLAD"/>
    <property type="match status" value="1"/>
</dbReference>
<evidence type="ECO:0000313" key="4">
    <source>
        <dbReference type="EMBL" id="GIG94767.1"/>
    </source>
</evidence>
<feature type="domain" description="Mce/MlaD" evidence="2">
    <location>
        <begin position="41"/>
        <end position="114"/>
    </location>
</feature>
<reference evidence="4 5" key="1">
    <citation type="submission" date="2021-01" db="EMBL/GenBank/DDBJ databases">
        <title>Whole genome shotgun sequence of Plantactinospora mayteni NBRC 109088.</title>
        <authorList>
            <person name="Komaki H."/>
            <person name="Tamura T."/>
        </authorList>
    </citation>
    <scope>NUCLEOTIDE SEQUENCE [LARGE SCALE GENOMIC DNA]</scope>
    <source>
        <strain evidence="4 5">NBRC 109088</strain>
    </source>
</reference>
<protein>
    <recommendedName>
        <fullName evidence="6">MCE family protein</fullName>
    </recommendedName>
</protein>
<dbReference type="Proteomes" id="UP000621500">
    <property type="component" value="Unassembled WGS sequence"/>
</dbReference>
<feature type="region of interest" description="Disordered" evidence="1">
    <location>
        <begin position="370"/>
        <end position="417"/>
    </location>
</feature>
<keyword evidence="5" id="KW-1185">Reference proteome</keyword>
<comment type="caution">
    <text evidence="4">The sequence shown here is derived from an EMBL/GenBank/DDBJ whole genome shotgun (WGS) entry which is preliminary data.</text>
</comment>
<dbReference type="InterPro" id="IPR052336">
    <property type="entry name" value="MlaD_Phospholipid_Transporter"/>
</dbReference>
<accession>A0ABQ4EJ42</accession>
<dbReference type="EMBL" id="BONX01000007">
    <property type="protein sequence ID" value="GIG94767.1"/>
    <property type="molecule type" value="Genomic_DNA"/>
</dbReference>
<dbReference type="InterPro" id="IPR024516">
    <property type="entry name" value="Mce_C"/>
</dbReference>
<organism evidence="4 5">
    <name type="scientific">Plantactinospora mayteni</name>
    <dbReference type="NCBI Taxonomy" id="566021"/>
    <lineage>
        <taxon>Bacteria</taxon>
        <taxon>Bacillati</taxon>
        <taxon>Actinomycetota</taxon>
        <taxon>Actinomycetes</taxon>
        <taxon>Micromonosporales</taxon>
        <taxon>Micromonosporaceae</taxon>
        <taxon>Plantactinospora</taxon>
    </lineage>
</organism>
<feature type="compositionally biased region" description="Pro residues" evidence="1">
    <location>
        <begin position="376"/>
        <end position="387"/>
    </location>
</feature>
<sequence>MRRPGFLAPPNRRRALLAAGVTVVVAAAAAFVVLHPGTPQRRLVAHFTRAVGIHPGSDVRVLGVRIGEVVSIAPAGRTVRLELRYDARHDVPADASAVIVPPSLVSDRYVQLTPAYSGGARLPDGAELAVDRTMAPMEIDDIYRALDDFNRALGPDGANADGALDNLLGTARANLAGNGDNLHDTLDGLSQALDTLAEGRQDLFGTVANLQRFTTALARSDQQVRAFNSRLADVATQLAAERDDLAAALRNLATALGEVTRFVRDNRAILKSNVDGLANVTNVLVRQQKALIKILDVAPLTLSNLNLTYNARSGTLDTRDNLLGPYDPAAYVCATLADALPVANVPKRCFELAETLDLKRLPLPEELRKLLNLPPSGKPAPATPEPPATDDGGAEPGAPGPEVSLDRTLGGILRGLR</sequence>
<evidence type="ECO:0000259" key="2">
    <source>
        <dbReference type="Pfam" id="PF02470"/>
    </source>
</evidence>
<dbReference type="Pfam" id="PF02470">
    <property type="entry name" value="MlaD"/>
    <property type="match status" value="1"/>
</dbReference>